<accession>A0A495QWE9</accession>
<dbReference type="AlphaFoldDB" id="A0A495QWE9"/>
<dbReference type="Proteomes" id="UP000268233">
    <property type="component" value="Unassembled WGS sequence"/>
</dbReference>
<proteinExistence type="predicted"/>
<evidence type="ECO:0000313" key="3">
    <source>
        <dbReference type="Proteomes" id="UP000268233"/>
    </source>
</evidence>
<feature type="compositionally biased region" description="Polar residues" evidence="1">
    <location>
        <begin position="39"/>
        <end position="62"/>
    </location>
</feature>
<keyword evidence="3" id="KW-1185">Reference proteome</keyword>
<gene>
    <name evidence="2" type="ORF">BDK61_4026</name>
</gene>
<evidence type="ECO:0000313" key="2">
    <source>
        <dbReference type="EMBL" id="RKS78364.1"/>
    </source>
</evidence>
<feature type="region of interest" description="Disordered" evidence="1">
    <location>
        <begin position="199"/>
        <end position="241"/>
    </location>
</feature>
<feature type="compositionally biased region" description="Low complexity" evidence="1">
    <location>
        <begin position="199"/>
        <end position="208"/>
    </location>
</feature>
<dbReference type="EMBL" id="RBWW01000002">
    <property type="protein sequence ID" value="RKS78364.1"/>
    <property type="molecule type" value="Genomic_DNA"/>
</dbReference>
<organism evidence="2 3">
    <name type="scientific">Haloarcula quadrata</name>
    <dbReference type="NCBI Taxonomy" id="182779"/>
    <lineage>
        <taxon>Archaea</taxon>
        <taxon>Methanobacteriati</taxon>
        <taxon>Methanobacteriota</taxon>
        <taxon>Stenosarchaea group</taxon>
        <taxon>Halobacteria</taxon>
        <taxon>Halobacteriales</taxon>
        <taxon>Haloarculaceae</taxon>
        <taxon>Haloarcula</taxon>
    </lineage>
</organism>
<feature type="region of interest" description="Disordered" evidence="1">
    <location>
        <begin position="36"/>
        <end position="93"/>
    </location>
</feature>
<evidence type="ECO:0000256" key="1">
    <source>
        <dbReference type="SAM" id="MobiDB-lite"/>
    </source>
</evidence>
<sequence>MTLQAKHYTMVPSTRRTLLHSVCGLATVLAGCSGVFESSGESTRTTSKNNDSSAPGTGSVSDPDTVVTRVDADRRPVWLDDGDGRPTESPHTRRLESEVIDTTSKADRVTAAEDVDRSLIRTFLDETDFDTETVYVQTVMIEECFRLTLCQIRWTADNITTDYGWVSRPYDEPCTADKEVYAVWLIRIPDTVNADDISSYSSSIGGNSCERQRVGAEGESGDGSEAAPSSDRRTQIGGEQA</sequence>
<comment type="caution">
    <text evidence="2">The sequence shown here is derived from an EMBL/GenBank/DDBJ whole genome shotgun (WGS) entry which is preliminary data.</text>
</comment>
<reference evidence="2 3" key="1">
    <citation type="submission" date="2018-10" db="EMBL/GenBank/DDBJ databases">
        <title>Genomic Encyclopedia of Archaeal and Bacterial Type Strains, Phase II (KMG-II): from individual species to whole genera.</title>
        <authorList>
            <person name="Goeker M."/>
        </authorList>
    </citation>
    <scope>NUCLEOTIDE SEQUENCE [LARGE SCALE GENOMIC DNA]</scope>
    <source>
        <strain evidence="2 3">DSM 11927</strain>
    </source>
</reference>
<protein>
    <submittedName>
        <fullName evidence="2">Uncharacterized protein</fullName>
    </submittedName>
</protein>
<feature type="compositionally biased region" description="Basic and acidic residues" evidence="1">
    <location>
        <begin position="70"/>
        <end position="93"/>
    </location>
</feature>
<name>A0A495QWE9_9EURY</name>
<dbReference type="PROSITE" id="PS51257">
    <property type="entry name" value="PROKAR_LIPOPROTEIN"/>
    <property type="match status" value="1"/>
</dbReference>